<dbReference type="InterPro" id="IPR023214">
    <property type="entry name" value="HAD_sf"/>
</dbReference>
<dbReference type="GO" id="GO:0008967">
    <property type="term" value="F:phosphoglycolate phosphatase activity"/>
    <property type="evidence" value="ECO:0007669"/>
    <property type="project" value="TreeGrafter"/>
</dbReference>
<dbReference type="GO" id="GO:0005829">
    <property type="term" value="C:cytosol"/>
    <property type="evidence" value="ECO:0007669"/>
    <property type="project" value="TreeGrafter"/>
</dbReference>
<dbReference type="PANTHER" id="PTHR43434">
    <property type="entry name" value="PHOSPHOGLYCOLATE PHOSPHATASE"/>
    <property type="match status" value="1"/>
</dbReference>
<dbReference type="AlphaFoldDB" id="A0A316H9X6"/>
<name>A0A316H9X6_9SPHI</name>
<dbReference type="InterPro" id="IPR036412">
    <property type="entry name" value="HAD-like_sf"/>
</dbReference>
<keyword evidence="2" id="KW-1185">Reference proteome</keyword>
<reference evidence="1 2" key="1">
    <citation type="submission" date="2018-05" db="EMBL/GenBank/DDBJ databases">
        <title>Genomic Encyclopedia of Archaeal and Bacterial Type Strains, Phase II (KMG-II): from individual species to whole genera.</title>
        <authorList>
            <person name="Goeker M."/>
        </authorList>
    </citation>
    <scope>NUCLEOTIDE SEQUENCE [LARGE SCALE GENOMIC DNA]</scope>
    <source>
        <strain evidence="1 2">DSM 19975</strain>
    </source>
</reference>
<evidence type="ECO:0000313" key="2">
    <source>
        <dbReference type="Proteomes" id="UP000245678"/>
    </source>
</evidence>
<organism evidence="1 2">
    <name type="scientific">Mucilaginibacter oryzae</name>
    <dbReference type="NCBI Taxonomy" id="468058"/>
    <lineage>
        <taxon>Bacteria</taxon>
        <taxon>Pseudomonadati</taxon>
        <taxon>Bacteroidota</taxon>
        <taxon>Sphingobacteriia</taxon>
        <taxon>Sphingobacteriales</taxon>
        <taxon>Sphingobacteriaceae</taxon>
        <taxon>Mucilaginibacter</taxon>
    </lineage>
</organism>
<dbReference type="GO" id="GO:0006281">
    <property type="term" value="P:DNA repair"/>
    <property type="evidence" value="ECO:0007669"/>
    <property type="project" value="TreeGrafter"/>
</dbReference>
<dbReference type="PANTHER" id="PTHR43434:SF19">
    <property type="entry name" value="PHOSPHONOACETALDEHYDE HYDROLASE"/>
    <property type="match status" value="1"/>
</dbReference>
<dbReference type="SUPFAM" id="SSF56784">
    <property type="entry name" value="HAD-like"/>
    <property type="match status" value="1"/>
</dbReference>
<accession>A0A316H9X6</accession>
<dbReference type="Pfam" id="PF13419">
    <property type="entry name" value="HAD_2"/>
    <property type="match status" value="1"/>
</dbReference>
<dbReference type="InterPro" id="IPR041492">
    <property type="entry name" value="HAD_2"/>
</dbReference>
<dbReference type="EMBL" id="QGHA01000009">
    <property type="protein sequence ID" value="PWK74198.1"/>
    <property type="molecule type" value="Genomic_DNA"/>
</dbReference>
<dbReference type="Proteomes" id="UP000245678">
    <property type="component" value="Unassembled WGS sequence"/>
</dbReference>
<dbReference type="Gene3D" id="3.40.50.1000">
    <property type="entry name" value="HAD superfamily/HAD-like"/>
    <property type="match status" value="1"/>
</dbReference>
<protein>
    <submittedName>
        <fullName evidence="1">Phosphonatase-like hydrolase</fullName>
    </submittedName>
</protein>
<dbReference type="SFLD" id="SFLDG01129">
    <property type="entry name" value="C1.5:_HAD__Beta-PGM__Phosphata"/>
    <property type="match status" value="1"/>
</dbReference>
<dbReference type="NCBIfam" id="TIGR01549">
    <property type="entry name" value="HAD-SF-IA-v1"/>
    <property type="match status" value="1"/>
</dbReference>
<evidence type="ECO:0000313" key="1">
    <source>
        <dbReference type="EMBL" id="PWK74198.1"/>
    </source>
</evidence>
<sequence length="236" mass="26480">MLNNYILFMSIKLVVFDIAGTTVKDDHEVSKAFRAAMQLSGYDVELAKIDPLMGYEKTLAIRKMLAEHEPDTAKITDELVNTIHKEFVQQMIKFYRFEPGIEALPNVEETFAKLHGQGVKVGINTGFSRDIADTIVTRLQWREKGLIDYVVGSDEVELGRPHPFMIRKMMQEAGITDALEVAKIGDTEVDVREGQNAGCKYSIGITTGIFTRDELAGYDPTHIIDDIAQVIDIINQ</sequence>
<keyword evidence="1" id="KW-0378">Hydrolase</keyword>
<comment type="caution">
    <text evidence="1">The sequence shown here is derived from an EMBL/GenBank/DDBJ whole genome shotgun (WGS) entry which is preliminary data.</text>
</comment>
<dbReference type="SFLD" id="SFLDS00003">
    <property type="entry name" value="Haloacid_Dehalogenase"/>
    <property type="match status" value="1"/>
</dbReference>
<gene>
    <name evidence="1" type="ORF">LX99_03999</name>
</gene>
<dbReference type="Gene3D" id="1.10.150.240">
    <property type="entry name" value="Putative phosphatase, domain 2"/>
    <property type="match status" value="1"/>
</dbReference>
<dbReference type="InterPro" id="IPR006439">
    <property type="entry name" value="HAD-SF_hydro_IA"/>
</dbReference>
<dbReference type="InterPro" id="IPR023198">
    <property type="entry name" value="PGP-like_dom2"/>
</dbReference>
<dbReference type="InterPro" id="IPR050155">
    <property type="entry name" value="HAD-like_hydrolase_sf"/>
</dbReference>
<proteinExistence type="predicted"/>